<accession>A0A5R8ZDL0</accession>
<dbReference type="GO" id="GO:0016747">
    <property type="term" value="F:acyltransferase activity, transferring groups other than amino-acyl groups"/>
    <property type="evidence" value="ECO:0007669"/>
    <property type="project" value="InterPro"/>
</dbReference>
<dbReference type="InterPro" id="IPR000182">
    <property type="entry name" value="GNAT_dom"/>
</dbReference>
<comment type="caution">
    <text evidence="2">The sequence shown here is derived from an EMBL/GenBank/DDBJ whole genome shotgun (WGS) entry which is preliminary data.</text>
</comment>
<dbReference type="SUPFAM" id="SSF55729">
    <property type="entry name" value="Acyl-CoA N-acyltransferases (Nat)"/>
    <property type="match status" value="1"/>
</dbReference>
<organism evidence="2 3">
    <name type="scientific">Microbispora triticiradicis</name>
    <dbReference type="NCBI Taxonomy" id="2200763"/>
    <lineage>
        <taxon>Bacteria</taxon>
        <taxon>Bacillati</taxon>
        <taxon>Actinomycetota</taxon>
        <taxon>Actinomycetes</taxon>
        <taxon>Streptosporangiales</taxon>
        <taxon>Streptosporangiaceae</taxon>
        <taxon>Microbispora</taxon>
    </lineage>
</organism>
<evidence type="ECO:0000313" key="3">
    <source>
        <dbReference type="Proteomes" id="UP000309033"/>
    </source>
</evidence>
<dbReference type="InterPro" id="IPR016181">
    <property type="entry name" value="Acyl_CoA_acyltransferase"/>
</dbReference>
<dbReference type="Pfam" id="PF00583">
    <property type="entry name" value="Acetyltransf_1"/>
    <property type="match status" value="1"/>
</dbReference>
<dbReference type="AlphaFoldDB" id="A0A5R8ZDL0"/>
<protein>
    <submittedName>
        <fullName evidence="2">GNAT family N-acetyltransferase</fullName>
    </submittedName>
</protein>
<dbReference type="EMBL" id="VANP01000002">
    <property type="protein sequence ID" value="TLP63888.1"/>
    <property type="molecule type" value="Genomic_DNA"/>
</dbReference>
<feature type="domain" description="N-acetyltransferase" evidence="1">
    <location>
        <begin position="22"/>
        <end position="202"/>
    </location>
</feature>
<name>A0A5R8ZDL0_9ACTN</name>
<dbReference type="CDD" id="cd04301">
    <property type="entry name" value="NAT_SF"/>
    <property type="match status" value="1"/>
</dbReference>
<evidence type="ECO:0000313" key="2">
    <source>
        <dbReference type="EMBL" id="TLP63888.1"/>
    </source>
</evidence>
<keyword evidence="3" id="KW-1185">Reference proteome</keyword>
<sequence>MGGSGGGQADTCQADDHHAVVLDVLEATQARELAEEVGGAYRAAFGDAPNNEGPEQFVHQRASYMTLLGRPGFRLATARRKGRLVGFAYGALLLPDTRWWDGMLEPLDADFTAETGQRTFALIDMGVVPDARGRGVGRAVHDAVLTDCPAQRATLAVEPRLESNQRLYRSWGWWCAGRLTGAPGDIADAYDIYVRDLPMTTP</sequence>
<dbReference type="OrthoDB" id="4536199at2"/>
<proteinExistence type="predicted"/>
<reference evidence="2" key="1">
    <citation type="submission" date="2019-05" db="EMBL/GenBank/DDBJ databases">
        <title>Isolation, diversity and antifungal activity of Actinobacteria from wheat.</title>
        <authorList>
            <person name="Yu B."/>
        </authorList>
    </citation>
    <scope>NUCLEOTIDE SEQUENCE [LARGE SCALE GENOMIC DNA]</scope>
    <source>
        <strain evidence="2">NEAU-HEGS1-5</strain>
    </source>
</reference>
<dbReference type="PROSITE" id="PS51186">
    <property type="entry name" value="GNAT"/>
    <property type="match status" value="1"/>
</dbReference>
<dbReference type="Gene3D" id="3.40.630.30">
    <property type="match status" value="1"/>
</dbReference>
<gene>
    <name evidence="2" type="ORF">FED44_06550</name>
</gene>
<dbReference type="Proteomes" id="UP000309033">
    <property type="component" value="Unassembled WGS sequence"/>
</dbReference>
<evidence type="ECO:0000259" key="1">
    <source>
        <dbReference type="PROSITE" id="PS51186"/>
    </source>
</evidence>